<keyword evidence="1" id="KW-1185">Reference proteome</keyword>
<evidence type="ECO:0000313" key="2">
    <source>
        <dbReference type="RefSeq" id="XP_015524570.1"/>
    </source>
</evidence>
<dbReference type="RefSeq" id="XP_015524570.1">
    <property type="nucleotide sequence ID" value="XM_015669084.1"/>
</dbReference>
<dbReference type="PANTHER" id="PTHR46585">
    <property type="entry name" value="INTEGRASE CORE DOMAIN CONTAINING PROTEIN"/>
    <property type="match status" value="1"/>
</dbReference>
<evidence type="ECO:0000313" key="1">
    <source>
        <dbReference type="Proteomes" id="UP000829291"/>
    </source>
</evidence>
<dbReference type="Proteomes" id="UP000829291">
    <property type="component" value="Chromosome 3"/>
</dbReference>
<accession>A0A6J0CDR6</accession>
<dbReference type="OrthoDB" id="7680611at2759"/>
<sequence length="131" mass="15414">MKPSDLTVANERQLLRQAYGGLRAVPTKPVKFKTGNKIQIRKFKNVFEKGHTPKWTTEIFTISQVGNTHPMTYKLKGYRNQRIDGRFYEQELLKVENLDIHLVEKVLKKRGKKLYIKWLCFDSTLINESDM</sequence>
<reference evidence="2" key="1">
    <citation type="submission" date="2025-08" db="UniProtKB">
        <authorList>
            <consortium name="RefSeq"/>
        </authorList>
    </citation>
    <scope>IDENTIFICATION</scope>
    <source>
        <tissue evidence="2">Thorax and Abdomen</tissue>
    </source>
</reference>
<dbReference type="KEGG" id="nlo:107227824"/>
<protein>
    <submittedName>
        <fullName evidence="2">Uncharacterized protein LOC107227824</fullName>
    </submittedName>
</protein>
<dbReference type="PANTHER" id="PTHR46585:SF1">
    <property type="entry name" value="CHROMO DOMAIN-CONTAINING PROTEIN"/>
    <property type="match status" value="1"/>
</dbReference>
<gene>
    <name evidence="2" type="primary">LOC107227824</name>
</gene>
<dbReference type="AlphaFoldDB" id="A0A6J0CDR6"/>
<dbReference type="InParanoid" id="A0A6J0CDR6"/>
<organism evidence="2">
    <name type="scientific">Neodiprion lecontei</name>
    <name type="common">Redheaded pine sawfly</name>
    <dbReference type="NCBI Taxonomy" id="441921"/>
    <lineage>
        <taxon>Eukaryota</taxon>
        <taxon>Metazoa</taxon>
        <taxon>Ecdysozoa</taxon>
        <taxon>Arthropoda</taxon>
        <taxon>Hexapoda</taxon>
        <taxon>Insecta</taxon>
        <taxon>Pterygota</taxon>
        <taxon>Neoptera</taxon>
        <taxon>Endopterygota</taxon>
        <taxon>Hymenoptera</taxon>
        <taxon>Tenthredinoidea</taxon>
        <taxon>Diprionidae</taxon>
        <taxon>Diprioninae</taxon>
        <taxon>Neodiprion</taxon>
    </lineage>
</organism>
<dbReference type="GeneID" id="107227824"/>
<proteinExistence type="predicted"/>
<name>A0A6J0CDR6_NEOLC</name>